<evidence type="ECO:0000313" key="2">
    <source>
        <dbReference type="Proteomes" id="UP001163798"/>
    </source>
</evidence>
<reference evidence="1" key="1">
    <citation type="submission" date="2022-08" db="EMBL/GenBank/DDBJ databases">
        <authorList>
            <consortium name="DOE Joint Genome Institute"/>
            <person name="Min B."/>
            <person name="Riley R."/>
            <person name="Sierra-Patev S."/>
            <person name="Naranjo-Ortiz M."/>
            <person name="Looney B."/>
            <person name="Konkel Z."/>
            <person name="Slot J.C."/>
            <person name="Sakamoto Y."/>
            <person name="Steenwyk J.L."/>
            <person name="Rokas A."/>
            <person name="Carro J."/>
            <person name="Camarero S."/>
            <person name="Ferreira P."/>
            <person name="Molpeceres G."/>
            <person name="Ruiz-Duenas F.J."/>
            <person name="Serrano A."/>
            <person name="Henrissat B."/>
            <person name="Drula E."/>
            <person name="Hughes K.W."/>
            <person name="Mata J.L."/>
            <person name="Ishikawa N.K."/>
            <person name="Vargas-Isla R."/>
            <person name="Ushijima S."/>
            <person name="Smith C.A."/>
            <person name="Ahrendt S."/>
            <person name="Andreopoulos W."/>
            <person name="He G."/>
            <person name="Labutti K."/>
            <person name="Lipzen A."/>
            <person name="Ng V."/>
            <person name="Sandor L."/>
            <person name="Barry K."/>
            <person name="Martinez A.T."/>
            <person name="Xiao Y."/>
            <person name="Gibbons J.G."/>
            <person name="Terashima K."/>
            <person name="Hibbett D.S."/>
            <person name="Grigoriev I.V."/>
        </authorList>
    </citation>
    <scope>NUCLEOTIDE SEQUENCE</scope>
    <source>
        <strain evidence="1">TFB10291</strain>
    </source>
</reference>
<protein>
    <submittedName>
        <fullName evidence="1">Uncharacterized protein</fullName>
    </submittedName>
</protein>
<evidence type="ECO:0000313" key="1">
    <source>
        <dbReference type="EMBL" id="KAJ3780282.1"/>
    </source>
</evidence>
<dbReference type="Proteomes" id="UP001163798">
    <property type="component" value="Unassembled WGS sequence"/>
</dbReference>
<comment type="caution">
    <text evidence="1">The sequence shown here is derived from an EMBL/GenBank/DDBJ whole genome shotgun (WGS) entry which is preliminary data.</text>
</comment>
<organism evidence="1 2">
    <name type="scientific">Lentinula aff. detonsa</name>
    <dbReference type="NCBI Taxonomy" id="2804958"/>
    <lineage>
        <taxon>Eukaryota</taxon>
        <taxon>Fungi</taxon>
        <taxon>Dikarya</taxon>
        <taxon>Basidiomycota</taxon>
        <taxon>Agaricomycotina</taxon>
        <taxon>Agaricomycetes</taxon>
        <taxon>Agaricomycetidae</taxon>
        <taxon>Agaricales</taxon>
        <taxon>Marasmiineae</taxon>
        <taxon>Omphalotaceae</taxon>
        <taxon>Lentinula</taxon>
    </lineage>
</organism>
<gene>
    <name evidence="1" type="ORF">GGU10DRAFT_279651</name>
</gene>
<sequence length="371" mass="41770">MPNPSGSNGHQNGTRPSDDRLWEVLHELARRNLSLALRLDYLEKKEGYKIGKTKLKELNHQFNVPTVRKPPPLPVATTIVSETVAQDIAGQNGPSTIQQIIRNGQVWAIIHDNYPHGAEARFPGKQVPRPRGLLKLGEGIFQEVHCDGHEKMNAKALRMGPVSIDIYGMQCHSSGKILHEFVVPNARCSSTIGHIYLDFVSKYGKTCEQLTVDGGSETGEMYACHIALWFYMPNLTKCGFVALPSTKNIVIEGSWGHWLKFRGTTIRSAIELGREQGYFQSNNELHVNLFNWIWPKIVQAAVDEFIDYWNNHKTRTQHKANLPTGVAPNVIFDFPQNYGLVNCGVQVDLASIVALQETIPKTRDECYRWVC</sequence>
<dbReference type="AlphaFoldDB" id="A0AA38KT91"/>
<accession>A0AA38KT91</accession>
<proteinExistence type="predicted"/>
<name>A0AA38KT91_9AGAR</name>
<keyword evidence="2" id="KW-1185">Reference proteome</keyword>
<dbReference type="EMBL" id="MU793811">
    <property type="protein sequence ID" value="KAJ3780282.1"/>
    <property type="molecule type" value="Genomic_DNA"/>
</dbReference>